<keyword evidence="1" id="KW-0677">Repeat</keyword>
<feature type="domain" description="Nephrocystin 3-like N-terminal" evidence="3">
    <location>
        <begin position="255"/>
        <end position="287"/>
    </location>
</feature>
<dbReference type="Proteomes" id="UP001583177">
    <property type="component" value="Unassembled WGS sequence"/>
</dbReference>
<gene>
    <name evidence="4" type="ORF">Daus18300_004964</name>
</gene>
<dbReference type="PANTHER" id="PTHR10039:SF14">
    <property type="entry name" value="NACHT DOMAIN-CONTAINING PROTEIN"/>
    <property type="match status" value="1"/>
</dbReference>
<dbReference type="InterPro" id="IPR056125">
    <property type="entry name" value="DUF7708"/>
</dbReference>
<evidence type="ECO:0000313" key="5">
    <source>
        <dbReference type="Proteomes" id="UP001583177"/>
    </source>
</evidence>
<accession>A0ABR3X4W8</accession>
<dbReference type="Pfam" id="PF24883">
    <property type="entry name" value="NPHP3_N"/>
    <property type="match status" value="2"/>
</dbReference>
<evidence type="ECO:0008006" key="6">
    <source>
        <dbReference type="Google" id="ProtNLM"/>
    </source>
</evidence>
<sequence>MASKVLTDAFESAKKDFISQFSNGTPANFEEFTTINDVYMAAEEIQSSQARTRTTRNLRKIQPFLECLRHYGEVIETFVQVKPDILALIWGPIKFLLLTSSTYIQSFDKLVDAMAQISLSLPAFEKYTQLFPDNQPIHQVLCLFYQDILDFYATVLAFFKHKRWSVFFESLWPKSAGRIRLITENIEKHRIPMDGSITLAHVVGAHAARQQAFQEFEIQQEFRQRQDLEAVKSSLGPVLYDRDLQRLKASRIVRSGDWLLDQEEYNQWTDPSDKTSRLLWLQGIPGAARGDPMVFAYLKYQSRENISTLQLLHSFIWQMALDHKELQSPLILAHHGEFRRLSSDEDFLKDLFSQFLGSLSTTFIIIDGLDEISQSERLQILRLTIEIMQKSNVKILISSRPEDDISRMLPEEVRSLRVHDFNTHDIEIYVNNRASSLVSDVGDFELDLALKISDLMGKIAVKAEGN</sequence>
<dbReference type="SUPFAM" id="SSF52540">
    <property type="entry name" value="P-loop containing nucleoside triphosphate hydrolases"/>
    <property type="match status" value="1"/>
</dbReference>
<comment type="caution">
    <text evidence="4">The sequence shown here is derived from an EMBL/GenBank/DDBJ whole genome shotgun (WGS) entry which is preliminary data.</text>
</comment>
<organism evidence="4 5">
    <name type="scientific">Diaporthe australafricana</name>
    <dbReference type="NCBI Taxonomy" id="127596"/>
    <lineage>
        <taxon>Eukaryota</taxon>
        <taxon>Fungi</taxon>
        <taxon>Dikarya</taxon>
        <taxon>Ascomycota</taxon>
        <taxon>Pezizomycotina</taxon>
        <taxon>Sordariomycetes</taxon>
        <taxon>Sordariomycetidae</taxon>
        <taxon>Diaporthales</taxon>
        <taxon>Diaporthaceae</taxon>
        <taxon>Diaporthe</taxon>
    </lineage>
</organism>
<feature type="domain" description="Nephrocystin 3-like N-terminal" evidence="3">
    <location>
        <begin position="290"/>
        <end position="400"/>
    </location>
</feature>
<name>A0ABR3X4W8_9PEZI</name>
<keyword evidence="5" id="KW-1185">Reference proteome</keyword>
<evidence type="ECO:0000256" key="1">
    <source>
        <dbReference type="ARBA" id="ARBA00022737"/>
    </source>
</evidence>
<feature type="domain" description="DUF7708" evidence="2">
    <location>
        <begin position="62"/>
        <end position="194"/>
    </location>
</feature>
<evidence type="ECO:0000259" key="3">
    <source>
        <dbReference type="Pfam" id="PF24883"/>
    </source>
</evidence>
<dbReference type="InterPro" id="IPR027417">
    <property type="entry name" value="P-loop_NTPase"/>
</dbReference>
<evidence type="ECO:0000259" key="2">
    <source>
        <dbReference type="Pfam" id="PF24809"/>
    </source>
</evidence>
<dbReference type="InterPro" id="IPR056884">
    <property type="entry name" value="NPHP3-like_N"/>
</dbReference>
<proteinExistence type="predicted"/>
<protein>
    <recommendedName>
        <fullName evidence="6">NACHT domain-containing protein</fullName>
    </recommendedName>
</protein>
<evidence type="ECO:0000313" key="4">
    <source>
        <dbReference type="EMBL" id="KAL1870875.1"/>
    </source>
</evidence>
<dbReference type="PANTHER" id="PTHR10039">
    <property type="entry name" value="AMELOGENIN"/>
    <property type="match status" value="1"/>
</dbReference>
<dbReference type="Pfam" id="PF24809">
    <property type="entry name" value="DUF7708"/>
    <property type="match status" value="1"/>
</dbReference>
<dbReference type="Gene3D" id="3.40.50.300">
    <property type="entry name" value="P-loop containing nucleotide triphosphate hydrolases"/>
    <property type="match status" value="1"/>
</dbReference>
<reference evidence="4 5" key="1">
    <citation type="journal article" date="2024" name="IMA Fungus">
        <title>IMA Genome - F19 : A genome assembly and annotation guide to empower mycologists, including annotated draft genome sequences of Ceratocystis pirilliformis, Diaporthe australafricana, Fusarium ophioides, Paecilomyces lecythidis, and Sporothrix stenoceras.</title>
        <authorList>
            <person name="Aylward J."/>
            <person name="Wilson A.M."/>
            <person name="Visagie C.M."/>
            <person name="Spraker J."/>
            <person name="Barnes I."/>
            <person name="Buitendag C."/>
            <person name="Ceriani C."/>
            <person name="Del Mar Angel L."/>
            <person name="du Plessis D."/>
            <person name="Fuchs T."/>
            <person name="Gasser K."/>
            <person name="Kramer D."/>
            <person name="Li W."/>
            <person name="Munsamy K."/>
            <person name="Piso A."/>
            <person name="Price J.L."/>
            <person name="Sonnekus B."/>
            <person name="Thomas C."/>
            <person name="van der Nest A."/>
            <person name="van Dijk A."/>
            <person name="van Heerden A."/>
            <person name="van Vuuren N."/>
            <person name="Yilmaz N."/>
            <person name="Duong T.A."/>
            <person name="van der Merwe N.A."/>
            <person name="Wingfield M.J."/>
            <person name="Wingfield B.D."/>
        </authorList>
    </citation>
    <scope>NUCLEOTIDE SEQUENCE [LARGE SCALE GENOMIC DNA]</scope>
    <source>
        <strain evidence="4 5">CMW 18300</strain>
    </source>
</reference>
<dbReference type="EMBL" id="JAWRVE010000035">
    <property type="protein sequence ID" value="KAL1870875.1"/>
    <property type="molecule type" value="Genomic_DNA"/>
</dbReference>